<evidence type="ECO:0000313" key="32">
    <source>
        <dbReference type="EMBL" id="ECB3640531.1"/>
    </source>
</evidence>
<dbReference type="Proteomes" id="UP000839705">
    <property type="component" value="Unassembled WGS sequence"/>
</dbReference>
<dbReference type="EMBL" id="AAKRVG010000070">
    <property type="protein sequence ID" value="ECV5591236.1"/>
    <property type="molecule type" value="Genomic_DNA"/>
</dbReference>
<dbReference type="EMBL" id="AAGHSH010000030">
    <property type="protein sequence ID" value="EBO1896461.1"/>
    <property type="molecule type" value="Genomic_DNA"/>
</dbReference>
<dbReference type="EMBL" id="AAMKVI010000009">
    <property type="protein sequence ID" value="EDI4076059.1"/>
    <property type="molecule type" value="Genomic_DNA"/>
</dbReference>
<evidence type="ECO:0000313" key="18">
    <source>
        <dbReference type="EMBL" id="EBV9906420.1"/>
    </source>
</evidence>
<evidence type="ECO:0000313" key="45">
    <source>
        <dbReference type="EMBL" id="ECT7070192.1"/>
    </source>
</evidence>
<evidence type="ECO:0000313" key="90">
    <source>
        <dbReference type="Proteomes" id="UP000839723"/>
    </source>
</evidence>
<evidence type="ECO:0000313" key="73">
    <source>
        <dbReference type="EMBL" id="EDG6697590.1"/>
    </source>
</evidence>
<evidence type="ECO:0000313" key="20">
    <source>
        <dbReference type="EMBL" id="EBW5967064.1"/>
    </source>
</evidence>
<evidence type="ECO:0000313" key="85">
    <source>
        <dbReference type="EMBL" id="EDI5303215.1"/>
    </source>
</evidence>
<dbReference type="EMBL" id="AAGFNW010000009">
    <property type="protein sequence ID" value="EBN3583631.1"/>
    <property type="molecule type" value="Genomic_DNA"/>
</dbReference>
<evidence type="ECO:0000313" key="30">
    <source>
        <dbReference type="EMBL" id="ECA8833382.1"/>
    </source>
</evidence>
<evidence type="ECO:0000313" key="76">
    <source>
        <dbReference type="EMBL" id="EDG8422752.1"/>
    </source>
</evidence>
<dbReference type="EMBL" id="AAGEON010000004">
    <property type="protein sequence ID" value="EBN0509920.1"/>
    <property type="molecule type" value="Genomic_DNA"/>
</dbReference>
<dbReference type="EMBL" id="AAKIWH010000001">
    <property type="protein sequence ID" value="ECS2128119.1"/>
    <property type="molecule type" value="Genomic_DNA"/>
</dbReference>
<evidence type="ECO:0000313" key="47">
    <source>
        <dbReference type="EMBL" id="ECU0320172.1"/>
    </source>
</evidence>
<dbReference type="EMBL" id="AAKSVH010000090">
    <property type="protein sequence ID" value="ECV0624249.1"/>
    <property type="molecule type" value="Genomic_DNA"/>
</dbReference>
<dbReference type="Proteomes" id="UP000839714">
    <property type="component" value="Unassembled WGS sequence"/>
</dbReference>
<evidence type="ECO:0000313" key="26">
    <source>
        <dbReference type="EMBL" id="ECA0088886.1"/>
    </source>
</evidence>
<dbReference type="EMBL" id="AAHVUF010000050">
    <property type="protein sequence ID" value="ECA8833382.1"/>
    <property type="molecule type" value="Genomic_DNA"/>
</dbReference>
<organism evidence="55">
    <name type="scientific">Salmonella enterica subsp. enterica serovar Kentucky</name>
    <dbReference type="NCBI Taxonomy" id="192955"/>
    <lineage>
        <taxon>Bacteria</taxon>
        <taxon>Pseudomonadati</taxon>
        <taxon>Pseudomonadota</taxon>
        <taxon>Gammaproteobacteria</taxon>
        <taxon>Enterobacterales</taxon>
        <taxon>Enterobacteriaceae</taxon>
        <taxon>Salmonella</taxon>
    </lineage>
</organism>
<evidence type="ECO:0000313" key="35">
    <source>
        <dbReference type="EMBL" id="ECS2128119.1"/>
    </source>
</evidence>
<evidence type="ECO:0000313" key="52">
    <source>
        <dbReference type="EMBL" id="ECU7501519.1"/>
    </source>
</evidence>
<evidence type="ECO:0000313" key="88">
    <source>
        <dbReference type="Proteomes" id="UP000322839"/>
    </source>
</evidence>
<reference evidence="65" key="3">
    <citation type="submission" date="2018-07" db="EMBL/GenBank/DDBJ databases">
        <authorList>
            <consortium name="PulseNet: The National Subtyping Network for Foodborne Disease Surveillance"/>
            <person name="Tarr C.L."/>
            <person name="Trees E."/>
            <person name="Katz L.S."/>
            <person name="Carleton-Romer H.A."/>
            <person name="Stroika S."/>
            <person name="Kucerova Z."/>
            <person name="Roache K.F."/>
            <person name="Sabol A.L."/>
            <person name="Besser J."/>
            <person name="Gerner-Smidt P."/>
        </authorList>
    </citation>
    <scope>NUCLEOTIDE SEQUENCE</scope>
    <source>
        <strain evidence="65">PNUSAS000719</strain>
        <strain evidence="79">PNUSAS013139</strain>
    </source>
</reference>
<evidence type="ECO:0000313" key="36">
    <source>
        <dbReference type="EMBL" id="ECS2989480.1"/>
    </source>
</evidence>
<dbReference type="Proteomes" id="UP000322839">
    <property type="component" value="Unassembled WGS sequence"/>
</dbReference>
<evidence type="ECO:0000313" key="61">
    <source>
        <dbReference type="EMBL" id="ECV4832130.1"/>
    </source>
</evidence>
<evidence type="ECO:0000313" key="84">
    <source>
        <dbReference type="EMBL" id="EDI4076059.1"/>
    </source>
</evidence>
<dbReference type="EMBL" id="AAMIVI010000004">
    <property type="protein sequence ID" value="EDH7968762.1"/>
    <property type="molecule type" value="Genomic_DNA"/>
</dbReference>
<evidence type="ECO:0000313" key="66">
    <source>
        <dbReference type="EMBL" id="EDA6266198.1"/>
    </source>
</evidence>
<dbReference type="EMBL" id="AAKNQD010000068">
    <property type="protein sequence ID" value="ECT7070192.1"/>
    <property type="molecule type" value="Genomic_DNA"/>
</dbReference>
<evidence type="ECO:0000313" key="7">
    <source>
        <dbReference type="EMBL" id="EBN3583631.1"/>
    </source>
</evidence>
<gene>
    <name evidence="44" type="ORF">A3179_05860</name>
    <name evidence="36" type="ORF">A3Y30_15275</name>
    <name evidence="37" type="ORF">A3Z70_04845</name>
    <name evidence="38" type="ORF">A9T32_20685</name>
    <name evidence="52" type="ORF">A9T44_13360</name>
    <name evidence="53" type="ORF">A9T50_12705</name>
    <name evidence="45" type="ORF">A9W12_18075</name>
    <name evidence="67" type="ORF">A9W30_22940</name>
    <name evidence="40" type="ORF">ACY89_07300</name>
    <name evidence="64" type="ORF">AKH67_12940</name>
    <name evidence="6" type="ORF">ALX47_07840</name>
    <name evidence="65" type="ORF">ALZ48_07390</name>
    <name evidence="35" type="ORF">APO12_00820</name>
    <name evidence="7" type="ORF">ASH16_11595</name>
    <name evidence="18" type="ORF">AUA60_21725</name>
    <name evidence="20" type="ORF">AUB25_05890</name>
    <name evidence="66" type="ORF">AYO62_04195</name>
    <name evidence="71" type="ORF">B0D29_11805</name>
    <name evidence="72" type="ORF">B6C64_06695</name>
    <name evidence="73" type="ORF">B8184_09660</name>
    <name evidence="74" type="ORF">B9R05_14335</name>
    <name evidence="68" type="ORF">BCO88_23625</name>
    <name evidence="69" type="ORF">BCP44_00800</name>
    <name evidence="21" type="ORF">BGH80_09435</name>
    <name evidence="70" type="ORF">BH531_10660</name>
    <name evidence="47" type="ORF">C6752_17085</name>
    <name evidence="75" type="ORF">CAH52_09340</name>
    <name evidence="76" type="ORF">CAH86_06830</name>
    <name evidence="78" type="ORF">CB071_00860</name>
    <name evidence="77" type="ORF">CBQ06_04020</name>
    <name evidence="79" type="ORF">CBZ91_04870</name>
    <name evidence="80" type="ORF">CCH07_04695</name>
    <name evidence="81" type="ORF">CCW64_23130</name>
    <name evidence="82" type="ORF">CDJ86_11825</name>
    <name evidence="85" type="ORF">CE351_02710</name>
    <name evidence="83" type="ORF">CEB89_07575</name>
    <name evidence="46" type="ORF">CEB92_03820</name>
    <name evidence="84" type="ORF">CED36_11630</name>
    <name evidence="86" type="ORF">CFL54_00795</name>
    <name evidence="54" type="ORF">CIR65_09155</name>
    <name evidence="57" type="ORF">D1343_24730</name>
    <name evidence="62" type="ORF">D3156_24125</name>
    <name evidence="55" type="ORF">D3E07_09055</name>
    <name evidence="56" type="ORF">D3I79_21935</name>
    <name evidence="22" type="ORF">D6273_24815</name>
    <name evidence="8" type="ORF">D6J12_17945</name>
    <name evidence="23" type="ORF">D6Y68_12520</name>
    <name evidence="24" type="ORF">D9A38_12850</name>
    <name evidence="25" type="ORF">D9U58_10940</name>
    <name evidence="63" type="ORF">DKO31_21060</name>
    <name evidence="39" type="ORF">DM626_04650</name>
    <name evidence="48" type="ORF">DM640_06900</name>
    <name evidence="60" type="ORF">DML56_22710</name>
    <name evidence="59" type="ORF">DN913_20020</name>
    <name evidence="61" type="ORF">DN953_24780</name>
    <name evidence="58" type="ORF">DOQ15_22075</name>
    <name evidence="19" type="ORF">DPR94_16780</name>
    <name evidence="49" type="ORF">DR951_24645</name>
    <name evidence="50" type="ORF">DT111_10875</name>
    <name evidence="41" type="ORF">DTE28_21855</name>
    <name evidence="42" type="ORF">DVE68_14985</name>
    <name evidence="43" type="ORF">DXS28_20520</name>
    <name evidence="51" type="ORF">DYO51_24060</name>
    <name evidence="34" type="ORF">E2A04_04140</name>
    <name evidence="2" type="ORF">E2K49_02420</name>
    <name evidence="11" type="ORF">E2K50_16205</name>
    <name evidence="12" type="ORF">E3B48_02175</name>
    <name evidence="87" type="ORF">E4679_08235</name>
    <name evidence="3" type="ORF">E4J19_05660</name>
    <name evidence="17" type="ORF">EA075_08885</name>
    <name evidence="9" type="ORF">EIC51_08030</name>
    <name evidence="26" type="ORF">EID80_13275</name>
    <name evidence="28" type="ORF">ELM42_19150</name>
    <name evidence="27" type="ORF">ELO16_03480</name>
    <name evidence="10" type="ORF">EOV29_21115</name>
    <name evidence="29" type="ORF">EQ864_24460</name>
    <name evidence="30" type="ORF">ER558_21585</name>
    <name evidence="31" type="ORF">ESI84_06535</name>
    <name evidence="32" type="ORF">EWR76_19800</name>
    <name evidence="1" type="ORF">EYU37_22250</name>
    <name evidence="33" type="ORF">EZK82_14510</name>
    <name evidence="4" type="ORF">FA713_12925</name>
    <name evidence="13" type="ORF">FA719_03430</name>
    <name evidence="14" type="ORF">FBD64_22830</name>
    <name evidence="15" type="ORF">FDQ73_21075</name>
    <name evidence="5" type="ORF">GL28_13265</name>
    <name evidence="16" type="ORF">JF21_15085</name>
</gene>
<dbReference type="EMBL" id="AAMHPQ010000002">
    <property type="protein sequence ID" value="EDH4304839.1"/>
    <property type="molecule type" value="Genomic_DNA"/>
</dbReference>
<dbReference type="EMBL" id="AAGHXO010000092">
    <property type="protein sequence ID" value="EBO2528011.1"/>
    <property type="molecule type" value="Genomic_DNA"/>
</dbReference>
<dbReference type="EMBL" id="AAGDWY010000004">
    <property type="protein sequence ID" value="EBM8419979.1"/>
    <property type="molecule type" value="Genomic_DNA"/>
</dbReference>
<dbReference type="EMBL" id="AAHULV010000028">
    <property type="protein sequence ID" value="ECA4916904.1"/>
    <property type="molecule type" value="Genomic_DNA"/>
</dbReference>
<evidence type="ECO:0000313" key="62">
    <source>
        <dbReference type="EMBL" id="ECV5198795.1"/>
    </source>
</evidence>
<evidence type="ECO:0000313" key="25">
    <source>
        <dbReference type="EMBL" id="EBZ3304241.1"/>
    </source>
</evidence>
<dbReference type="EMBL" id="AAMARF010000008">
    <property type="protein sequence ID" value="EDF3872849.1"/>
    <property type="molecule type" value="Genomic_DNA"/>
</dbReference>
<dbReference type="EMBL" id="AAGHTB010000002">
    <property type="protein sequence ID" value="EBO2047966.1"/>
    <property type="molecule type" value="Genomic_DNA"/>
</dbReference>
<evidence type="ECO:0000313" key="54">
    <source>
        <dbReference type="EMBL" id="ECU9197550.1"/>
    </source>
</evidence>
<evidence type="ECO:0000313" key="63">
    <source>
        <dbReference type="EMBL" id="ECV5591236.1"/>
    </source>
</evidence>
<evidence type="ECO:0000313" key="49">
    <source>
        <dbReference type="EMBL" id="ECU2381574.1"/>
    </source>
</evidence>
<dbReference type="EMBL" id="AAMFMX010000005">
    <property type="protein sequence ID" value="EDG8422752.1"/>
    <property type="molecule type" value="Genomic_DNA"/>
</dbReference>
<dbReference type="EMBL" id="AAHVRN010000083">
    <property type="protein sequence ID" value="ECA8558219.1"/>
    <property type="molecule type" value="Genomic_DNA"/>
</dbReference>
<dbReference type="EMBL" id="AAKTJV010000063">
    <property type="protein sequence ID" value="ECV4832130.1"/>
    <property type="molecule type" value="Genomic_DNA"/>
</dbReference>
<evidence type="ECO:0000313" key="22">
    <source>
        <dbReference type="EMBL" id="EBY9111621.1"/>
    </source>
</evidence>
<evidence type="ECO:0000313" key="27">
    <source>
        <dbReference type="EMBL" id="ECA4439868.1"/>
    </source>
</evidence>
<dbReference type="EMBL" id="AAGEBN010000012">
    <property type="protein sequence ID" value="EBM8869634.1"/>
    <property type="molecule type" value="Genomic_DNA"/>
</dbReference>
<evidence type="ECO:0000313" key="77">
    <source>
        <dbReference type="EMBL" id="EDH4304839.1"/>
    </source>
</evidence>
<reference evidence="87 88" key="5">
    <citation type="journal article" date="2019" name="Proc. Natl. Acad. Sci. U.S.A.">
        <title>Microbiome composition shapes rapid genomic adaptation of Drosophila melanogaster.</title>
        <authorList>
            <person name="Rudman S.M."/>
            <person name="Greenblum S."/>
            <person name="Hughes R.C."/>
            <person name="Rajpurohit S."/>
            <person name="Kiratli O."/>
            <person name="Lowder D.B."/>
            <person name="Lemmon S.G."/>
            <person name="Petrov D.A."/>
            <person name="Chaston J.M."/>
            <person name="Schmidt P."/>
        </authorList>
    </citation>
    <scope>NUCLEOTIDE SEQUENCE [LARGE SCALE GENOMIC DNA]</scope>
    <source>
        <strain evidence="87 88">ME2L-19-11</strain>
    </source>
</reference>
<dbReference type="EMBL" id="AAHHJF010000003">
    <property type="protein sequence ID" value="EBW5967064.1"/>
    <property type="molecule type" value="Genomic_DNA"/>
</dbReference>
<dbReference type="EMBL" id="AAKSBM010000127">
    <property type="protein sequence ID" value="ECV3409690.1"/>
    <property type="molecule type" value="Genomic_DNA"/>
</dbReference>
<evidence type="ECO:0000313" key="79">
    <source>
        <dbReference type="EMBL" id="EDH7231073.1"/>
    </source>
</evidence>
<dbReference type="EMBL" id="AAHQMV010000008">
    <property type="protein sequence ID" value="EBZ2432460.1"/>
    <property type="molecule type" value="Genomic_DNA"/>
</dbReference>
<evidence type="ECO:0000313" key="12">
    <source>
        <dbReference type="EMBL" id="EBO2047966.1"/>
    </source>
</evidence>
<dbReference type="EMBL" id="AAHULA010000001">
    <property type="protein sequence ID" value="ECA4439868.1"/>
    <property type="molecule type" value="Genomic_DNA"/>
</dbReference>
<evidence type="ECO:0000313" key="33">
    <source>
        <dbReference type="EMBL" id="ECB5816167.1"/>
    </source>
</evidence>
<evidence type="ECO:0000313" key="81">
    <source>
        <dbReference type="EMBL" id="EDH8544483.1"/>
    </source>
</evidence>
<evidence type="ECO:0000313" key="56">
    <source>
        <dbReference type="EMBL" id="ECV0374130.1"/>
    </source>
</evidence>
<evidence type="ECO:0000313" key="53">
    <source>
        <dbReference type="EMBL" id="ECU7622351.1"/>
    </source>
</evidence>
<evidence type="ECO:0000313" key="6">
    <source>
        <dbReference type="EMBL" id="EBN0509920.1"/>
    </source>
</evidence>
<dbReference type="EMBL" id="AAHPLT010000019">
    <property type="protein sequence ID" value="EBY9235286.1"/>
    <property type="molecule type" value="Genomic_DNA"/>
</dbReference>
<dbReference type="EMBL" id="AAKJTW010000044">
    <property type="protein sequence ID" value="ECS4926182.1"/>
    <property type="molecule type" value="Genomic_DNA"/>
</dbReference>
<dbReference type="EMBL" id="AAGHZM010000052">
    <property type="protein sequence ID" value="EBO2758014.1"/>
    <property type="molecule type" value="Genomic_DNA"/>
</dbReference>
<evidence type="ECO:0000313" key="3">
    <source>
        <dbReference type="EMBL" id="EBM8419979.1"/>
    </source>
</evidence>
<reference evidence="35" key="2">
    <citation type="submission" date="2018-07" db="EMBL/GenBank/DDBJ databases">
        <authorList>
            <consortium name="NARMS: The National Antimicrobial Resistance Monitoring System"/>
        </authorList>
    </citation>
    <scope>NUCLEOTIDE SEQUENCE</scope>
    <source>
        <strain evidence="51">CVM N17S1400</strain>
        <strain evidence="38">CVM N32749</strain>
        <strain evidence="52">CVM N32765</strain>
        <strain evidence="53">CVM N32771</strain>
        <strain evidence="45">CVM N41920</strain>
        <strain evidence="67">CVM N42332</strain>
        <strain evidence="35">CVM N54726</strain>
        <strain evidence="68">CVM N56557</strain>
        <strain evidence="37">CVM N57292F</strain>
        <strain evidence="44">CVM N57958F</strain>
        <strain evidence="36">CVM N58008</strain>
        <strain evidence="69">CVM N58670</strain>
        <strain evidence="70">CVM N62967</strain>
        <strain evidence="47">FSIS11808073</strain>
        <strain evidence="56">FSIS11813416</strain>
        <strain evidence="23">FSIS11814102</strain>
        <strain evidence="28">FSIS11816699</strain>
        <strain evidence="34">FSIS11918308</strain>
        <strain evidence="66">FSIS1505221</strain>
        <strain evidence="72">FSIS1710719</strain>
    </source>
</reference>
<dbReference type="EMBL" id="AALOUC010000093">
    <property type="protein sequence ID" value="EDB8291179.1"/>
    <property type="molecule type" value="Genomic_DNA"/>
</dbReference>
<dbReference type="Proteomes" id="UP000839719">
    <property type="component" value="Unassembled WGS sequence"/>
</dbReference>
<dbReference type="EMBL" id="AAKNKF010000003">
    <property type="protein sequence ID" value="ECT6382008.1"/>
    <property type="molecule type" value="Genomic_DNA"/>
</dbReference>
<evidence type="ECO:0000313" key="37">
    <source>
        <dbReference type="EMBL" id="ECS3249950.1"/>
    </source>
</evidence>
<dbReference type="EMBL" id="AAKLZF010000058">
    <property type="protein sequence ID" value="ECT1900201.1"/>
    <property type="molecule type" value="Genomic_DNA"/>
</dbReference>
<dbReference type="EMBL" id="AAHINV010000015">
    <property type="protein sequence ID" value="EBW5074387.1"/>
    <property type="molecule type" value="Genomic_DNA"/>
</dbReference>
<dbReference type="EMBL" id="AAKLTE010000056">
    <property type="protein sequence ID" value="ECT1151741.1"/>
    <property type="molecule type" value="Genomic_DNA"/>
</dbReference>
<evidence type="ECO:0000313" key="39">
    <source>
        <dbReference type="EMBL" id="ECS9490126.1"/>
    </source>
</evidence>
<evidence type="ECO:0000313" key="42">
    <source>
        <dbReference type="EMBL" id="ECT1655245.1"/>
    </source>
</evidence>
<evidence type="ECO:0000313" key="5">
    <source>
        <dbReference type="EMBL" id="EBM9687350.1"/>
    </source>
</evidence>
<reference evidence="55" key="4">
    <citation type="submission" date="2018-09" db="EMBL/GenBank/DDBJ databases">
        <authorList>
            <consortium name="GenomeTrakr network: Whole genome sequencing for foodborne pathogen traceback"/>
        </authorList>
    </citation>
    <scope>NUCLEOTIDE SEQUENCE</scope>
    <source>
        <strain evidence="64">15MN00359</strain>
        <strain evidence="40">CFSAN030068</strain>
        <strain evidence="6">CVM-N15245</strain>
        <strain evidence="18">CVM-N26458</strain>
        <strain evidence="20">CVM-N27249</strain>
        <strain evidence="5">FL-NRM019</strain>
        <strain evidence="9">FSIS11807908</strain>
        <strain evidence="60">FSIS11809753</strain>
        <strain evidence="63">FSIS11809920</strain>
        <strain evidence="48">FSIS11810082</strain>
        <strain evidence="49">FSIS11811171</strain>
        <strain evidence="41">FSIS11811492</strain>
        <strain evidence="42">FSIS11811977</strain>
        <strain evidence="43">FSIS11812281</strain>
        <strain evidence="22">FSIS11813729</strain>
        <strain evidence="62">FSIS11813790</strain>
        <strain evidence="8">FSIS11814114</strain>
        <strain evidence="17 90">FSIS11814883</strain>
        <strain evidence="26">FSIS11816006</strain>
        <strain evidence="27">FSIS11816516</strain>
        <strain evidence="31">FSIS11917264</strain>
        <strain evidence="2">FSIS11918347</strain>
        <strain evidence="11">FSIS11918574</strain>
        <strain evidence="12">FSIS11918976</strain>
        <strain evidence="73">FSIS1700275</strain>
        <strain evidence="74">FSIS1700278</strain>
        <strain evidence="76">FSIS1700345</strain>
        <strain evidence="75">FSIS1700407</strain>
        <strain evidence="77">FSIS1700727</strain>
        <strain evidence="78">FSIS1700879</strain>
        <strain evidence="81">FSIS1701118</strain>
        <strain evidence="80">FSIS1701206</strain>
        <strain evidence="82">FSIS1701380</strain>
        <strain evidence="84">FSIS1701544</strain>
        <strain evidence="46">FSIS1701847</strain>
        <strain evidence="83">FSIS1702151</strain>
        <strain evidence="85">FSIS1702153</strain>
        <strain evidence="86">FSIS1702286</strain>
        <strain evidence="54">FSIS1703277</strain>
        <strain evidence="71">FSIS1709877</strain>
        <strain evidence="61">FSIS21821682</strain>
        <strain evidence="39">FSIS21821754</strain>
        <strain evidence="58">FSIS21821883</strain>
        <strain evidence="10">FSIS21823107</strain>
        <strain evidence="32">FSIS21923418</strain>
        <strain evidence="1">FSIS21923521</strain>
        <strain evidence="33">FSIS21923565</strain>
        <strain evidence="13">FSIS21924037</strain>
        <strain evidence="4">FSIS21924041</strain>
        <strain evidence="14">FSIS21924118</strain>
        <strain evidence="15">FSIS21924205</strain>
        <strain evidence="59">FSIS31800522</strain>
        <strain evidence="50">FSIS31800719</strain>
        <strain evidence="57">FSIS31800927</strain>
        <strain evidence="55">FSIS31800955</strain>
        <strain evidence="24">FSIS31801101</strain>
        <strain evidence="25">FSIS31801138</strain>
        <strain evidence="29">FSIS31901439</strain>
        <strain evidence="30">FSIS31901449</strain>
        <strain evidence="3">FSIS31901700</strain>
        <strain evidence="21 89">IA-2010122881</strain>
        <strain evidence="7">NY-N19883</strain>
        <strain evidence="16">WAPHL_SAL-A00479</strain>
    </source>
</reference>
<evidence type="ECO:0000313" key="17">
    <source>
        <dbReference type="EMBL" id="EBO8339519.1"/>
    </source>
</evidence>
<dbReference type="EMBL" id="AAKTLY010000054">
    <property type="protein sequence ID" value="ECV5198795.1"/>
    <property type="molecule type" value="Genomic_DNA"/>
</dbReference>
<dbReference type="EMBL" id="AAKSVW010000006">
    <property type="protein sequence ID" value="ECV0333932.1"/>
    <property type="molecule type" value="Genomic_DNA"/>
</dbReference>
<dbReference type="EMBL" id="SQSB01000003">
    <property type="protein sequence ID" value="KAA8319855.1"/>
    <property type="molecule type" value="Genomic_DNA"/>
</dbReference>
<evidence type="ECO:0000313" key="29">
    <source>
        <dbReference type="EMBL" id="ECA8558219.1"/>
    </source>
</evidence>
<dbReference type="EMBL" id="AAKRWR010000063">
    <property type="protein sequence ID" value="ECV4440400.1"/>
    <property type="molecule type" value="Genomic_DNA"/>
</dbReference>
<dbReference type="EMBL" id="AAHSYX010000019">
    <property type="protein sequence ID" value="ECA0088886.1"/>
    <property type="molecule type" value="Genomic_DNA"/>
</dbReference>
<dbReference type="EMBL" id="AAKLXH010000023">
    <property type="protein sequence ID" value="ECT1655245.1"/>
    <property type="molecule type" value="Genomic_DNA"/>
</dbReference>
<dbReference type="EMBL" id="AAGHXH010000003">
    <property type="protein sequence ID" value="EBO2491899.1"/>
    <property type="molecule type" value="Genomic_DNA"/>
</dbReference>
<evidence type="ECO:0000313" key="24">
    <source>
        <dbReference type="EMBL" id="EBZ2432460.1"/>
    </source>
</evidence>
<protein>
    <submittedName>
        <fullName evidence="55">Uncharacterized protein</fullName>
    </submittedName>
</protein>
<evidence type="ECO:0000313" key="65">
    <source>
        <dbReference type="EMBL" id="ECW9635103.1"/>
    </source>
</evidence>
<evidence type="ECO:0000313" key="46">
    <source>
        <dbReference type="EMBL" id="ECT8989671.1"/>
    </source>
</evidence>
<evidence type="ECO:0000313" key="41">
    <source>
        <dbReference type="EMBL" id="ECT1151741.1"/>
    </source>
</evidence>
<evidence type="ECO:0000313" key="38">
    <source>
        <dbReference type="EMBL" id="ECS4926182.1"/>
    </source>
</evidence>
<evidence type="ECO:0000313" key="86">
    <source>
        <dbReference type="EMBL" id="EDI6911732.1"/>
    </source>
</evidence>
<evidence type="ECO:0000313" key="64">
    <source>
        <dbReference type="EMBL" id="ECW6043404.1"/>
    </source>
</evidence>
<evidence type="ECO:0000313" key="70">
    <source>
        <dbReference type="EMBL" id="EDC6714922.1"/>
    </source>
</evidence>
<evidence type="ECO:0000313" key="58">
    <source>
        <dbReference type="EMBL" id="ECV3409690.1"/>
    </source>
</evidence>
<evidence type="ECO:0000313" key="2">
    <source>
        <dbReference type="EMBL" id="EBM8189171.1"/>
    </source>
</evidence>
<dbReference type="EMBL" id="AAKQXS010000007">
    <property type="protein sequence ID" value="ECU7501519.1"/>
    <property type="molecule type" value="Genomic_DNA"/>
</dbReference>
<dbReference type="EMBL" id="AAGDUG010000147">
    <property type="protein sequence ID" value="EBM8104931.1"/>
    <property type="molecule type" value="Genomic_DNA"/>
</dbReference>
<reference evidence="87" key="6">
    <citation type="submission" date="2019-03" db="EMBL/GenBank/DDBJ databases">
        <authorList>
            <person name="Levent G."/>
            <person name="Schlochtermeier A."/>
            <person name="Ives S.E."/>
            <person name="Norman K.N."/>
            <person name="Lawhon S.D."/>
            <person name="Loneragan G.H."/>
            <person name="Anderson R.C."/>
            <person name="Scott H.M."/>
        </authorList>
    </citation>
    <scope>NUCLEOTIDE SEQUENCE</scope>
    <source>
        <strain evidence="87">ME2L-19-11</strain>
    </source>
</reference>
<dbReference type="EMBL" id="AAMEYE010000007">
    <property type="protein sequence ID" value="EDG6697590.1"/>
    <property type="molecule type" value="Genomic_DNA"/>
</dbReference>
<dbReference type="EMBL" id="AAHJMM010000005">
    <property type="protein sequence ID" value="EBW8724019.1"/>
    <property type="molecule type" value="Genomic_DNA"/>
</dbReference>
<dbReference type="EMBL" id="AAKYEZ010000003">
    <property type="protein sequence ID" value="ECW9635103.1"/>
    <property type="molecule type" value="Genomic_DNA"/>
</dbReference>
<dbReference type="EMBL" id="AAGJTV010000011">
    <property type="protein sequence ID" value="EBO8339519.1"/>
    <property type="molecule type" value="Genomic_DNA"/>
</dbReference>
<dbReference type="EMBL" id="AAKLNX010000003">
    <property type="protein sequence ID" value="ECT0508129.1"/>
    <property type="molecule type" value="Genomic_DNA"/>
</dbReference>
<evidence type="ECO:0000313" key="31">
    <source>
        <dbReference type="EMBL" id="ECA8955883.1"/>
    </source>
</evidence>
<evidence type="ECO:0000313" key="89">
    <source>
        <dbReference type="Proteomes" id="UP000365067"/>
    </source>
</evidence>
<dbReference type="Proteomes" id="UP000839916">
    <property type="component" value="Unassembled WGS sequence"/>
</dbReference>
<dbReference type="EMBL" id="AALOWW010000001">
    <property type="protein sequence ID" value="EDB8559172.1"/>
    <property type="molecule type" value="Genomic_DNA"/>
</dbReference>
<dbReference type="EMBL" id="AAMFMM010000008">
    <property type="protein sequence ID" value="EDG8349903.1"/>
    <property type="molecule type" value="Genomic_DNA"/>
</dbReference>
<comment type="caution">
    <text evidence="55">The sequence shown here is derived from an EMBL/GenBank/DDBJ whole genome shotgun (WGS) entry which is preliminary data.</text>
</comment>
<evidence type="ECO:0000313" key="72">
    <source>
        <dbReference type="EMBL" id="EDG1029254.1"/>
    </source>
</evidence>
<dbReference type="EMBL" id="AAGIAU010000008">
    <property type="protein sequence ID" value="EBO2912380.1"/>
    <property type="molecule type" value="Genomic_DNA"/>
</dbReference>
<evidence type="ECO:0000313" key="67">
    <source>
        <dbReference type="EMBL" id="EDB5656330.1"/>
    </source>
</evidence>
<dbReference type="EMBL" id="AAHYUR010000002">
    <property type="protein sequence ID" value="ECB8227251.1"/>
    <property type="molecule type" value="Genomic_DNA"/>
</dbReference>
<evidence type="ECO:0000313" key="9">
    <source>
        <dbReference type="EMBL" id="EBO1572634.1"/>
    </source>
</evidence>
<dbReference type="EMBL" id="AAKJFM010000004">
    <property type="protein sequence ID" value="ECS3249950.1"/>
    <property type="molecule type" value="Genomic_DNA"/>
</dbReference>
<evidence type="ECO:0000313" key="87">
    <source>
        <dbReference type="EMBL" id="KAA8319855.1"/>
    </source>
</evidence>
<proteinExistence type="predicted"/>
<evidence type="ECO:0000313" key="78">
    <source>
        <dbReference type="EMBL" id="EDH5125837.1"/>
    </source>
</evidence>
<dbReference type="EMBL" id="AAKPQU010000074">
    <property type="protein sequence ID" value="ECU3471624.1"/>
    <property type="molecule type" value="Genomic_DNA"/>
</dbReference>
<dbReference type="EMBL" id="AALKSI010000003">
    <property type="protein sequence ID" value="EDA6266198.1"/>
    <property type="molecule type" value="Genomic_DNA"/>
</dbReference>
<evidence type="ECO:0000313" key="55">
    <source>
        <dbReference type="EMBL" id="ECV0333932.1"/>
    </source>
</evidence>
<evidence type="ECO:0000313" key="15">
    <source>
        <dbReference type="EMBL" id="EBO2758014.1"/>
    </source>
</evidence>
<dbReference type="EMBL" id="AAKLFR010000004">
    <property type="protein sequence ID" value="ECS9490126.1"/>
    <property type="molecule type" value="Genomic_DNA"/>
</dbReference>
<dbReference type="EMBL" id="AAKSAY010000027">
    <property type="protein sequence ID" value="ECV3652930.1"/>
    <property type="molecule type" value="Genomic_DNA"/>
</dbReference>
<dbReference type="EMBL" id="AAMKKX010000007">
    <property type="protein sequence ID" value="EDI2825912.1"/>
    <property type="molecule type" value="Genomic_DNA"/>
</dbReference>
<evidence type="ECO:0000313" key="1">
    <source>
        <dbReference type="EMBL" id="EBM8104931.1"/>
    </source>
</evidence>
<evidence type="ECO:0000313" key="11">
    <source>
        <dbReference type="EMBL" id="EBO1896461.1"/>
    </source>
</evidence>
<evidence type="ECO:0000313" key="75">
    <source>
        <dbReference type="EMBL" id="EDG8349903.1"/>
    </source>
</evidence>
<evidence type="ECO:0000313" key="14">
    <source>
        <dbReference type="EMBL" id="EBO2528011.1"/>
    </source>
</evidence>
<evidence type="ECO:0000313" key="57">
    <source>
        <dbReference type="EMBL" id="ECV0624249.1"/>
    </source>
</evidence>
<dbReference type="EMBL" id="AAHYAO010000024">
    <property type="protein sequence ID" value="ECB5816167.1"/>
    <property type="molecule type" value="Genomic_DNA"/>
</dbReference>
<dbReference type="EMBL" id="AAMCZO010000006">
    <property type="protein sequence ID" value="EDG1029254.1"/>
    <property type="molecule type" value="Genomic_DNA"/>
</dbReference>
<evidence type="ECO:0000313" key="68">
    <source>
        <dbReference type="EMBL" id="EDB8291179.1"/>
    </source>
</evidence>
<evidence type="ECO:0000313" key="13">
    <source>
        <dbReference type="EMBL" id="EBO2491899.1"/>
    </source>
</evidence>
<evidence type="ECO:0000313" key="80">
    <source>
        <dbReference type="EMBL" id="EDH7968762.1"/>
    </source>
</evidence>
<dbReference type="EMBL" id="AAGHPP010000008">
    <property type="protein sequence ID" value="EBO1572634.1"/>
    <property type="molecule type" value="Genomic_DNA"/>
</dbReference>
<dbReference type="EMBL" id="AAMLHW010000002">
    <property type="protein sequence ID" value="EDI5303215.1"/>
    <property type="molecule type" value="Genomic_DNA"/>
</dbReference>
<dbReference type="EMBL" id="AAHQUD010000006">
    <property type="protein sequence ID" value="EBZ3304241.1"/>
    <property type="molecule type" value="Genomic_DNA"/>
</dbReference>
<dbReference type="EMBL" id="AALRRQ010000005">
    <property type="protein sequence ID" value="EDC6714922.1"/>
    <property type="molecule type" value="Genomic_DNA"/>
</dbReference>
<dbReference type="EMBL" id="AAMFEG010000010">
    <property type="protein sequence ID" value="EDG7390716.1"/>
    <property type="molecule type" value="Genomic_DNA"/>
</dbReference>
<dbReference type="EMBL" id="AAHVVF010000003">
    <property type="protein sequence ID" value="ECA8955883.1"/>
    <property type="molecule type" value="Genomic_DNA"/>
</dbReference>
<evidence type="ECO:0000313" key="21">
    <source>
        <dbReference type="EMBL" id="EBW8724019.1"/>
    </source>
</evidence>
<dbReference type="EMBL" id="AAGHMS010000048">
    <property type="protein sequence ID" value="EBO1204831.1"/>
    <property type="molecule type" value="Genomic_DNA"/>
</dbReference>
<reference evidence="19" key="1">
    <citation type="submission" date="2018-06" db="EMBL/GenBank/DDBJ databases">
        <authorList>
            <person name="Ashton P.M."/>
            <person name="Dallman T."/>
            <person name="Nair S."/>
            <person name="De Pinna E."/>
            <person name="Peters T."/>
            <person name="Grant K."/>
        </authorList>
    </citation>
    <scope>NUCLEOTIDE SEQUENCE</scope>
    <source>
        <strain evidence="19">492553</strain>
    </source>
</reference>
<evidence type="ECO:0000313" key="8">
    <source>
        <dbReference type="EMBL" id="EBO1204831.1"/>
    </source>
</evidence>
<evidence type="ECO:0000313" key="16">
    <source>
        <dbReference type="EMBL" id="EBO2912380.1"/>
    </source>
</evidence>
<dbReference type="Proteomes" id="UP000839723">
    <property type="component" value="Unassembled WGS sequence"/>
</dbReference>
<evidence type="ECO:0000313" key="40">
    <source>
        <dbReference type="EMBL" id="ECT0508129.1"/>
    </source>
</evidence>
<dbReference type="EMBL" id="AAKRLS010000005">
    <property type="protein sequence ID" value="ECU9197550.1"/>
    <property type="molecule type" value="Genomic_DNA"/>
</dbReference>
<sequence length="68" mass="7804">MLSKTGFTHSDLLCWQIDYAGGSLNANGTIMRDTYNITTIYYFSPIVDLVQSHIFQLTPSELQFFYQS</sequence>
<evidence type="ECO:0000313" key="71">
    <source>
        <dbReference type="EMBL" id="EDF3872849.1"/>
    </source>
</evidence>
<dbReference type="EMBL" id="AAKPJA010000013">
    <property type="protein sequence ID" value="ECU2526210.1"/>
    <property type="molecule type" value="Genomic_DNA"/>
</dbReference>
<evidence type="ECO:0000313" key="74">
    <source>
        <dbReference type="EMBL" id="EDG7390716.1"/>
    </source>
</evidence>
<evidence type="ECO:0000313" key="60">
    <source>
        <dbReference type="EMBL" id="ECV4440400.1"/>
    </source>
</evidence>
<dbReference type="EMBL" id="AAKSWN010000066">
    <property type="protein sequence ID" value="ECV0374130.1"/>
    <property type="molecule type" value="Genomic_DNA"/>
</dbReference>
<evidence type="ECO:0000313" key="23">
    <source>
        <dbReference type="EMBL" id="EBY9235286.1"/>
    </source>
</evidence>
<dbReference type="EMBL" id="AAMLTI010000001">
    <property type="protein sequence ID" value="EDI6911732.1"/>
    <property type="molecule type" value="Genomic_DNA"/>
</dbReference>
<dbReference type="EMBL" id="AAKJDK010000018">
    <property type="protein sequence ID" value="ECS2989480.1"/>
    <property type="molecule type" value="Genomic_DNA"/>
</dbReference>
<evidence type="ECO:0000313" key="48">
    <source>
        <dbReference type="EMBL" id="ECU1022274.1"/>
    </source>
</evidence>
<dbReference type="EMBL" id="AAKQYR010000011">
    <property type="protein sequence ID" value="ECU7622351.1"/>
    <property type="molecule type" value="Genomic_DNA"/>
</dbReference>
<evidence type="ECO:0000313" key="10">
    <source>
        <dbReference type="EMBL" id="EBO1634163.1"/>
    </source>
</evidence>
<dbReference type="AlphaFoldDB" id="A0A3V9S7M4"/>
<dbReference type="EMBL" id="AAHXIE010000073">
    <property type="protein sequence ID" value="ECB3640531.1"/>
    <property type="molecule type" value="Genomic_DNA"/>
</dbReference>
<dbReference type="EMBL" id="AAMKTN010000006">
    <property type="protein sequence ID" value="EDI3728269.1"/>
    <property type="molecule type" value="Genomic_DNA"/>
</dbReference>
<dbReference type="Proteomes" id="UP000839903">
    <property type="component" value="Unassembled WGS sequence"/>
</dbReference>
<evidence type="ECO:0000313" key="43">
    <source>
        <dbReference type="EMBL" id="ECT1900201.1"/>
    </source>
</evidence>
<dbReference type="EMBL" id="AAGDVA010000002">
    <property type="protein sequence ID" value="EBM8189171.1"/>
    <property type="molecule type" value="Genomic_DNA"/>
</dbReference>
<dbReference type="EMBL" id="AAHPMI010000220">
    <property type="protein sequence ID" value="EBY9111621.1"/>
    <property type="molecule type" value="Genomic_DNA"/>
</dbReference>
<name>A0A3V9S7M4_SALET</name>
<evidence type="ECO:0000313" key="44">
    <source>
        <dbReference type="EMBL" id="ECT6382008.1"/>
    </source>
</evidence>
<dbReference type="EMBL" id="AAKOWS010000005">
    <property type="protein sequence ID" value="ECU1022274.1"/>
    <property type="molecule type" value="Genomic_DNA"/>
</dbReference>
<dbReference type="EMBL" id="AAKOQU010000016">
    <property type="protein sequence ID" value="ECU0320172.1"/>
    <property type="molecule type" value="Genomic_DNA"/>
</dbReference>
<evidence type="ECO:0000313" key="51">
    <source>
        <dbReference type="EMBL" id="ECU3471624.1"/>
    </source>
</evidence>
<dbReference type="EMBL" id="AAKWYY010000005">
    <property type="protein sequence ID" value="ECW6043404.1"/>
    <property type="molecule type" value="Genomic_DNA"/>
</dbReference>
<dbReference type="EMBL" id="AAKOFV010000003">
    <property type="protein sequence ID" value="ECT8989671.1"/>
    <property type="molecule type" value="Genomic_DNA"/>
</dbReference>
<evidence type="ECO:0000313" key="50">
    <source>
        <dbReference type="EMBL" id="ECU2526210.1"/>
    </source>
</evidence>
<accession>A0A3V9S7M4</accession>
<evidence type="ECO:0000313" key="83">
    <source>
        <dbReference type="EMBL" id="EDI3728269.1"/>
    </source>
</evidence>
<evidence type="ECO:0000313" key="4">
    <source>
        <dbReference type="EMBL" id="EBM8869634.1"/>
    </source>
</evidence>
<dbReference type="EMBL" id="AAMIOR010000003">
    <property type="protein sequence ID" value="EDH7231073.1"/>
    <property type="molecule type" value="Genomic_DNA"/>
</dbReference>
<dbReference type="EMBL" id="AAMHWT010000001">
    <property type="protein sequence ID" value="EDH5125837.1"/>
    <property type="molecule type" value="Genomic_DNA"/>
</dbReference>
<dbReference type="EMBL" id="AALNXO010000151">
    <property type="protein sequence ID" value="EDB5656330.1"/>
    <property type="molecule type" value="Genomic_DNA"/>
</dbReference>
<dbReference type="EMBL" id="AAMJAQ010000060">
    <property type="protein sequence ID" value="EDH8544483.1"/>
    <property type="molecule type" value="Genomic_DNA"/>
</dbReference>
<dbReference type="EMBL" id="AAGEHN010000007">
    <property type="protein sequence ID" value="EBM9687350.1"/>
    <property type="molecule type" value="Genomic_DNA"/>
</dbReference>
<dbReference type="EMBL" id="AAKPHH010000143">
    <property type="protein sequence ID" value="ECU2381574.1"/>
    <property type="molecule type" value="Genomic_DNA"/>
</dbReference>
<evidence type="ECO:0000313" key="59">
    <source>
        <dbReference type="EMBL" id="ECV3652930.1"/>
    </source>
</evidence>
<evidence type="ECO:0000313" key="19">
    <source>
        <dbReference type="EMBL" id="EBW5074387.1"/>
    </source>
</evidence>
<evidence type="ECO:0000313" key="82">
    <source>
        <dbReference type="EMBL" id="EDI2825912.1"/>
    </source>
</evidence>
<evidence type="ECO:0000313" key="34">
    <source>
        <dbReference type="EMBL" id="ECB8227251.1"/>
    </source>
</evidence>
<dbReference type="EMBL" id="AAGHQA010000054">
    <property type="protein sequence ID" value="EBO1634163.1"/>
    <property type="molecule type" value="Genomic_DNA"/>
</dbReference>
<dbReference type="EMBL" id="AAHGZJ010000036">
    <property type="protein sequence ID" value="EBV9906420.1"/>
    <property type="molecule type" value="Genomic_DNA"/>
</dbReference>
<dbReference type="Proteomes" id="UP000365067">
    <property type="component" value="Unassembled WGS sequence"/>
</dbReference>
<evidence type="ECO:0000313" key="69">
    <source>
        <dbReference type="EMBL" id="EDB8559172.1"/>
    </source>
</evidence>
<evidence type="ECO:0000313" key="28">
    <source>
        <dbReference type="EMBL" id="ECA4916904.1"/>
    </source>
</evidence>